<proteinExistence type="predicted"/>
<feature type="non-terminal residue" evidence="1">
    <location>
        <position position="1"/>
    </location>
</feature>
<reference evidence="1 2" key="1">
    <citation type="journal article" date="2021" name="Hortic Res">
        <title>The domestication of Cucurbita argyrosperma as revealed by the genome of its wild relative.</title>
        <authorList>
            <person name="Barrera-Redondo J."/>
            <person name="Sanchez-de la Vega G."/>
            <person name="Aguirre-Liguori J.A."/>
            <person name="Castellanos-Morales G."/>
            <person name="Gutierrez-Guerrero Y.T."/>
            <person name="Aguirre-Dugua X."/>
            <person name="Aguirre-Planter E."/>
            <person name="Tenaillon M.I."/>
            <person name="Lira-Saade R."/>
            <person name="Eguiarte L.E."/>
        </authorList>
    </citation>
    <scope>NUCLEOTIDE SEQUENCE [LARGE SCALE GENOMIC DNA]</scope>
    <source>
        <strain evidence="1">JBR-2021</strain>
    </source>
</reference>
<dbReference type="AlphaFoldDB" id="A0AAV6LWD3"/>
<evidence type="ECO:0008006" key="3">
    <source>
        <dbReference type="Google" id="ProtNLM"/>
    </source>
</evidence>
<evidence type="ECO:0000313" key="2">
    <source>
        <dbReference type="Proteomes" id="UP000685013"/>
    </source>
</evidence>
<dbReference type="EMBL" id="JAGKQH010000020">
    <property type="protein sequence ID" value="KAG6571267.1"/>
    <property type="molecule type" value="Genomic_DNA"/>
</dbReference>
<gene>
    <name evidence="1" type="ORF">SDJN03_30182</name>
</gene>
<comment type="caution">
    <text evidence="1">The sequence shown here is derived from an EMBL/GenBank/DDBJ whole genome shotgun (WGS) entry which is preliminary data.</text>
</comment>
<dbReference type="Proteomes" id="UP000685013">
    <property type="component" value="Chromosome 20"/>
</dbReference>
<organism evidence="1 2">
    <name type="scientific">Cucurbita argyrosperma subsp. sororia</name>
    <dbReference type="NCBI Taxonomy" id="37648"/>
    <lineage>
        <taxon>Eukaryota</taxon>
        <taxon>Viridiplantae</taxon>
        <taxon>Streptophyta</taxon>
        <taxon>Embryophyta</taxon>
        <taxon>Tracheophyta</taxon>
        <taxon>Spermatophyta</taxon>
        <taxon>Magnoliopsida</taxon>
        <taxon>eudicotyledons</taxon>
        <taxon>Gunneridae</taxon>
        <taxon>Pentapetalae</taxon>
        <taxon>rosids</taxon>
        <taxon>fabids</taxon>
        <taxon>Cucurbitales</taxon>
        <taxon>Cucurbitaceae</taxon>
        <taxon>Cucurbiteae</taxon>
        <taxon>Cucurbita</taxon>
    </lineage>
</organism>
<keyword evidence="2" id="KW-1185">Reference proteome</keyword>
<accession>A0AAV6LWD3</accession>
<sequence length="97" mass="10751">MRRSLRRRVMLVKWLSVHSKRPWILASLHAELMIGQVKLWPSEWIVIISNSEAKSHSVCGMLQSVLVSRTISSVNTTGSGFPLAAHPEDETPIGCGS</sequence>
<evidence type="ECO:0000313" key="1">
    <source>
        <dbReference type="EMBL" id="KAG6571267.1"/>
    </source>
</evidence>
<name>A0AAV6LWD3_9ROSI</name>
<protein>
    <recommendedName>
        <fullName evidence="3">Secreted protein</fullName>
    </recommendedName>
</protein>